<keyword evidence="2" id="KW-1185">Reference proteome</keyword>
<evidence type="ECO:0000313" key="2">
    <source>
        <dbReference type="Proteomes" id="UP000323257"/>
    </source>
</evidence>
<dbReference type="Proteomes" id="UP000323257">
    <property type="component" value="Unassembled WGS sequence"/>
</dbReference>
<accession>A0A5S5BSN6</accession>
<protein>
    <submittedName>
        <fullName evidence="1">Uncharacterized protein</fullName>
    </submittedName>
</protein>
<evidence type="ECO:0000313" key="1">
    <source>
        <dbReference type="EMBL" id="TYP69378.1"/>
    </source>
</evidence>
<gene>
    <name evidence="1" type="ORF">BCM02_11538</name>
</gene>
<reference evidence="1 2" key="1">
    <citation type="submission" date="2019-07" db="EMBL/GenBank/DDBJ databases">
        <title>Genomic Encyclopedia of Type Strains, Phase III (KMG-III): the genomes of soil and plant-associated and newly described type strains.</title>
        <authorList>
            <person name="Whitman W."/>
        </authorList>
    </citation>
    <scope>NUCLEOTIDE SEQUENCE [LARGE SCALE GENOMIC DNA]</scope>
    <source>
        <strain evidence="1 2">BL24</strain>
    </source>
</reference>
<dbReference type="AlphaFoldDB" id="A0A5S5BSN6"/>
<comment type="caution">
    <text evidence="1">The sequence shown here is derived from an EMBL/GenBank/DDBJ whole genome shotgun (WGS) entry which is preliminary data.</text>
</comment>
<name>A0A5S5BSN6_9BACL</name>
<sequence>MYSFRKTGGFYQSEGVVKRILSCMLVLLASTLLTAAGTAASYRLAPSPNGFALQLEPGKRVLATYVPPGRGSWVAYELFDGHEERELLFFNHVTKTAKTYAVRSFTFDGDEAHANTR</sequence>
<proteinExistence type="predicted"/>
<organism evidence="1 2">
    <name type="scientific">Paenibacillus methanolicus</name>
    <dbReference type="NCBI Taxonomy" id="582686"/>
    <lineage>
        <taxon>Bacteria</taxon>
        <taxon>Bacillati</taxon>
        <taxon>Bacillota</taxon>
        <taxon>Bacilli</taxon>
        <taxon>Bacillales</taxon>
        <taxon>Paenibacillaceae</taxon>
        <taxon>Paenibacillus</taxon>
    </lineage>
</organism>
<dbReference type="EMBL" id="VNHS01000015">
    <property type="protein sequence ID" value="TYP69378.1"/>
    <property type="molecule type" value="Genomic_DNA"/>
</dbReference>